<evidence type="ECO:0000256" key="4">
    <source>
        <dbReference type="ARBA" id="ARBA00022692"/>
    </source>
</evidence>
<keyword evidence="4 8" id="KW-0812">Transmembrane</keyword>
<dbReference type="Proteomes" id="UP000219050">
    <property type="component" value="Chromosome"/>
</dbReference>
<sequence>MKSYLVDTAASLVFFTTIAALSELLIAGMAPGQVLIARLIMIPVMLATSRPYGLWRDWVFARFQPARWISVTLTDIVAFVAFQVPVYITTLVVAGATWAEIGAAVMTAIVFMILLSRPFGIYLETLRNWTGTADRRGP</sequence>
<feature type="transmembrane region" description="Helical" evidence="8">
    <location>
        <begin position="12"/>
        <end position="30"/>
    </location>
</feature>
<dbReference type="GO" id="GO:0034639">
    <property type="term" value="F:L-amino acid efflux transmembrane transporter activity"/>
    <property type="evidence" value="ECO:0007669"/>
    <property type="project" value="InterPro"/>
</dbReference>
<evidence type="ECO:0000256" key="7">
    <source>
        <dbReference type="ARBA" id="ARBA00023136"/>
    </source>
</evidence>
<dbReference type="InterPro" id="IPR010574">
    <property type="entry name" value="Ala_export_AlaE"/>
</dbReference>
<dbReference type="OrthoDB" id="9006207at2"/>
<name>A0A291M1N7_9RHOB</name>
<evidence type="ECO:0000256" key="8">
    <source>
        <dbReference type="SAM" id="Phobius"/>
    </source>
</evidence>
<dbReference type="GO" id="GO:0016020">
    <property type="term" value="C:membrane"/>
    <property type="evidence" value="ECO:0007669"/>
    <property type="project" value="InterPro"/>
</dbReference>
<organism evidence="9 10">
    <name type="scientific">Pacificitalea manganoxidans</name>
    <dbReference type="NCBI Taxonomy" id="1411902"/>
    <lineage>
        <taxon>Bacteria</taxon>
        <taxon>Pseudomonadati</taxon>
        <taxon>Pseudomonadota</taxon>
        <taxon>Alphaproteobacteria</taxon>
        <taxon>Rhodobacterales</taxon>
        <taxon>Paracoccaceae</taxon>
        <taxon>Pacificitalea</taxon>
    </lineage>
</organism>
<proteinExistence type="predicted"/>
<keyword evidence="10" id="KW-1185">Reference proteome</keyword>
<feature type="transmembrane region" description="Helical" evidence="8">
    <location>
        <begin position="67"/>
        <end position="88"/>
    </location>
</feature>
<reference evidence="9 10" key="1">
    <citation type="submission" date="2017-05" db="EMBL/GenBank/DDBJ databases">
        <title>Comparative genomic and metabolic analysis of manganese-oxidizing mechanisms in Celeribater manganoxidans DY25T: its adaption to the environment of polymetallic nodule.</title>
        <authorList>
            <person name="Wang X."/>
        </authorList>
    </citation>
    <scope>NUCLEOTIDE SEQUENCE [LARGE SCALE GENOMIC DNA]</scope>
    <source>
        <strain evidence="9 10">DY25</strain>
    </source>
</reference>
<evidence type="ECO:0000256" key="3">
    <source>
        <dbReference type="ARBA" id="ARBA00022519"/>
    </source>
</evidence>
<evidence type="ECO:0000313" key="10">
    <source>
        <dbReference type="Proteomes" id="UP000219050"/>
    </source>
</evidence>
<keyword evidence="2" id="KW-1003">Cell membrane</keyword>
<evidence type="ECO:0000256" key="1">
    <source>
        <dbReference type="ARBA" id="ARBA00022448"/>
    </source>
</evidence>
<feature type="transmembrane region" description="Helical" evidence="8">
    <location>
        <begin position="94"/>
        <end position="115"/>
    </location>
</feature>
<keyword evidence="1" id="KW-0813">Transport</keyword>
<accession>A0A291M1N7</accession>
<dbReference type="RefSeq" id="WP_097373756.1">
    <property type="nucleotide sequence ID" value="NZ_CP021404.1"/>
</dbReference>
<evidence type="ECO:0000313" key="9">
    <source>
        <dbReference type="EMBL" id="ATI42688.1"/>
    </source>
</evidence>
<keyword evidence="3" id="KW-0997">Cell inner membrane</keyword>
<dbReference type="Pfam" id="PF06610">
    <property type="entry name" value="AlaE"/>
    <property type="match status" value="1"/>
</dbReference>
<gene>
    <name evidence="9" type="ORF">CBW24_12185</name>
</gene>
<evidence type="ECO:0000256" key="2">
    <source>
        <dbReference type="ARBA" id="ARBA00022475"/>
    </source>
</evidence>
<keyword evidence="7 8" id="KW-0472">Membrane</keyword>
<protein>
    <submittedName>
        <fullName evidence="9">L-alanine exporter AlaE</fullName>
    </submittedName>
</protein>
<dbReference type="EMBL" id="CP021404">
    <property type="protein sequence ID" value="ATI42688.1"/>
    <property type="molecule type" value="Genomic_DNA"/>
</dbReference>
<evidence type="ECO:0000256" key="6">
    <source>
        <dbReference type="ARBA" id="ARBA00022989"/>
    </source>
</evidence>
<dbReference type="AlphaFoldDB" id="A0A291M1N7"/>
<keyword evidence="6 8" id="KW-1133">Transmembrane helix</keyword>
<evidence type="ECO:0000256" key="5">
    <source>
        <dbReference type="ARBA" id="ARBA00022970"/>
    </source>
</evidence>
<keyword evidence="5" id="KW-0029">Amino-acid transport</keyword>
<dbReference type="KEGG" id="cmag:CBW24_12185"/>